<dbReference type="Gene3D" id="2.60.40.10">
    <property type="entry name" value="Immunoglobulins"/>
    <property type="match status" value="1"/>
</dbReference>
<dbReference type="AlphaFoldDB" id="A0A9X2VFT7"/>
<organism evidence="1 2">
    <name type="scientific">Umezawaea endophytica</name>
    <dbReference type="NCBI Taxonomy" id="1654476"/>
    <lineage>
        <taxon>Bacteria</taxon>
        <taxon>Bacillati</taxon>
        <taxon>Actinomycetota</taxon>
        <taxon>Actinomycetes</taxon>
        <taxon>Pseudonocardiales</taxon>
        <taxon>Pseudonocardiaceae</taxon>
        <taxon>Umezawaea</taxon>
    </lineage>
</organism>
<dbReference type="SUPFAM" id="SSF81296">
    <property type="entry name" value="E set domains"/>
    <property type="match status" value="1"/>
</dbReference>
<evidence type="ECO:0000313" key="2">
    <source>
        <dbReference type="Proteomes" id="UP001141259"/>
    </source>
</evidence>
<dbReference type="InterPro" id="IPR014756">
    <property type="entry name" value="Ig_E-set"/>
</dbReference>
<dbReference type="GO" id="GO:0005975">
    <property type="term" value="P:carbohydrate metabolic process"/>
    <property type="evidence" value="ECO:0007669"/>
    <property type="project" value="UniProtKB-ARBA"/>
</dbReference>
<dbReference type="RefSeq" id="WP_372506483.1">
    <property type="nucleotide sequence ID" value="NZ_JANYMP010000001.1"/>
</dbReference>
<reference evidence="1" key="1">
    <citation type="submission" date="2022-08" db="EMBL/GenBank/DDBJ databases">
        <authorList>
            <person name="Tistechok S."/>
            <person name="Samborskyy M."/>
            <person name="Roman I."/>
        </authorList>
    </citation>
    <scope>NUCLEOTIDE SEQUENCE</scope>
    <source>
        <strain evidence="1">DSM 103496</strain>
    </source>
</reference>
<evidence type="ECO:0000313" key="1">
    <source>
        <dbReference type="EMBL" id="MCS7475836.1"/>
    </source>
</evidence>
<feature type="non-terminal residue" evidence="1">
    <location>
        <position position="1"/>
    </location>
</feature>
<protein>
    <recommendedName>
        <fullName evidence="3">Ig-like protein group 3</fullName>
    </recommendedName>
</protein>
<dbReference type="InterPro" id="IPR013783">
    <property type="entry name" value="Ig-like_fold"/>
</dbReference>
<dbReference type="NCBIfam" id="NF047446">
    <property type="entry name" value="barrel_OmpL47"/>
    <property type="match status" value="2"/>
</dbReference>
<dbReference type="InterPro" id="IPR058094">
    <property type="entry name" value="Ig-like_OmpL47-like"/>
</dbReference>
<keyword evidence="2" id="KW-1185">Reference proteome</keyword>
<sequence>VESREYQVHSGAWTVYTGPFDVTEVGSHMVHFRATDKAGNVSPVGMVGFTVVPVPPVDTTPPTTSAALSGTTNPDGHYVGRATVTITATDAQSGVRLVEYALDGGAWTAYSAPVVVSAVGAHTVRYRAVDNAGNAAAERSVSFTVVGGGSDACPDSDERPTVVIGLDDTGVANVDTGDGCTISDLVDQDRGYPDHGAFVRHVEQVTENLVTGGVLTRRQQGAIVRAASRSDIGK</sequence>
<name>A0A9X2VFT7_9PSEU</name>
<gene>
    <name evidence="1" type="ORF">NZH93_03145</name>
</gene>
<comment type="caution">
    <text evidence="1">The sequence shown here is derived from an EMBL/GenBank/DDBJ whole genome shotgun (WGS) entry which is preliminary data.</text>
</comment>
<accession>A0A9X2VFT7</accession>
<evidence type="ECO:0008006" key="3">
    <source>
        <dbReference type="Google" id="ProtNLM"/>
    </source>
</evidence>
<dbReference type="EMBL" id="JANYMP010000001">
    <property type="protein sequence ID" value="MCS7475836.1"/>
    <property type="molecule type" value="Genomic_DNA"/>
</dbReference>
<dbReference type="Proteomes" id="UP001141259">
    <property type="component" value="Unassembled WGS sequence"/>
</dbReference>
<proteinExistence type="predicted"/>